<dbReference type="GO" id="GO:0005524">
    <property type="term" value="F:ATP binding"/>
    <property type="evidence" value="ECO:0007669"/>
    <property type="project" value="UniProtKB-KW"/>
</dbReference>
<keyword evidence="3" id="KW-0547">Nucleotide-binding</keyword>
<evidence type="ECO:0000256" key="4">
    <source>
        <dbReference type="ARBA" id="ARBA00022748"/>
    </source>
</evidence>
<reference evidence="7" key="1">
    <citation type="submission" date="2018-06" db="EMBL/GenBank/DDBJ databases">
        <authorList>
            <person name="Zhirakovskaya E."/>
        </authorList>
    </citation>
    <scope>NUCLEOTIDE SEQUENCE</scope>
</reference>
<dbReference type="EMBL" id="UOGF01000069">
    <property type="protein sequence ID" value="VAX30969.1"/>
    <property type="molecule type" value="Genomic_DNA"/>
</dbReference>
<dbReference type="PROSITE" id="PS00211">
    <property type="entry name" value="ABC_TRANSPORTER_1"/>
    <property type="match status" value="1"/>
</dbReference>
<feature type="domain" description="ABC transporter" evidence="6">
    <location>
        <begin position="4"/>
        <end position="221"/>
    </location>
</feature>
<dbReference type="InterPro" id="IPR027417">
    <property type="entry name" value="P-loop_NTPase"/>
</dbReference>
<organism evidence="7">
    <name type="scientific">hydrothermal vent metagenome</name>
    <dbReference type="NCBI Taxonomy" id="652676"/>
    <lineage>
        <taxon>unclassified sequences</taxon>
        <taxon>metagenomes</taxon>
        <taxon>ecological metagenomes</taxon>
    </lineage>
</organism>
<dbReference type="InterPro" id="IPR005895">
    <property type="entry name" value="ABC_transptr_haem_export_CcmA"/>
</dbReference>
<dbReference type="InterPro" id="IPR050763">
    <property type="entry name" value="ABC_transporter_ATP-binding"/>
</dbReference>
<dbReference type="SUPFAM" id="SSF52540">
    <property type="entry name" value="P-loop containing nucleoside triphosphate hydrolases"/>
    <property type="match status" value="1"/>
</dbReference>
<dbReference type="CDD" id="cd03230">
    <property type="entry name" value="ABC_DR_subfamily_A"/>
    <property type="match status" value="1"/>
</dbReference>
<keyword evidence="4" id="KW-0201">Cytochrome c-type biogenesis</keyword>
<dbReference type="InterPro" id="IPR003593">
    <property type="entry name" value="AAA+_ATPase"/>
</dbReference>
<dbReference type="NCBIfam" id="TIGR01189">
    <property type="entry name" value="ccmA"/>
    <property type="match status" value="1"/>
</dbReference>
<accession>A0A3B1CLE0</accession>
<dbReference type="AlphaFoldDB" id="A0A3B1CLE0"/>
<dbReference type="GO" id="GO:0017004">
    <property type="term" value="P:cytochrome complex assembly"/>
    <property type="evidence" value="ECO:0007669"/>
    <property type="project" value="UniProtKB-KW"/>
</dbReference>
<dbReference type="PROSITE" id="PS50893">
    <property type="entry name" value="ABC_TRANSPORTER_2"/>
    <property type="match status" value="1"/>
</dbReference>
<comment type="similarity">
    <text evidence="1">Belongs to the ABC transporter superfamily.</text>
</comment>
<dbReference type="PANTHER" id="PTHR42711:SF5">
    <property type="entry name" value="ABC TRANSPORTER ATP-BINDING PROTEIN NATA"/>
    <property type="match status" value="1"/>
</dbReference>
<evidence type="ECO:0000256" key="5">
    <source>
        <dbReference type="ARBA" id="ARBA00022840"/>
    </source>
</evidence>
<dbReference type="InterPro" id="IPR017871">
    <property type="entry name" value="ABC_transporter-like_CS"/>
</dbReference>
<keyword evidence="5" id="KW-0067">ATP-binding</keyword>
<sequence length="225" mass="24722">MNAIRGISLSKSFQHYQVLKEISIEVAPGECYALFGPNGAGKTTLLRIFATLHRPTSGSFEIMGIDGKRDRPRLRALIFMIGHGSYLYDDLSVKENIQFAIGVRGGSVTDAEIKKALDQVGIGRFSRLHSRYLSAGMKKRLSIAKALLIKPKVLFLDEGYASLDERGVAMMNETIREFTKAGAAVLMTTHDRGPTAEVADRVGVLSRSTLKELTVKEMVEADALF</sequence>
<proteinExistence type="inferred from homology"/>
<dbReference type="Pfam" id="PF00005">
    <property type="entry name" value="ABC_tran"/>
    <property type="match status" value="1"/>
</dbReference>
<evidence type="ECO:0000256" key="2">
    <source>
        <dbReference type="ARBA" id="ARBA00022448"/>
    </source>
</evidence>
<evidence type="ECO:0000256" key="3">
    <source>
        <dbReference type="ARBA" id="ARBA00022741"/>
    </source>
</evidence>
<dbReference type="GO" id="GO:0016887">
    <property type="term" value="F:ATP hydrolysis activity"/>
    <property type="evidence" value="ECO:0007669"/>
    <property type="project" value="InterPro"/>
</dbReference>
<protein>
    <recommendedName>
        <fullName evidence="6">ABC transporter domain-containing protein</fullName>
    </recommendedName>
</protein>
<dbReference type="PANTHER" id="PTHR42711">
    <property type="entry name" value="ABC TRANSPORTER ATP-BINDING PROTEIN"/>
    <property type="match status" value="1"/>
</dbReference>
<dbReference type="Gene3D" id="3.40.50.300">
    <property type="entry name" value="P-loop containing nucleotide triphosphate hydrolases"/>
    <property type="match status" value="1"/>
</dbReference>
<name>A0A3B1CLE0_9ZZZZ</name>
<dbReference type="SMART" id="SM00382">
    <property type="entry name" value="AAA"/>
    <property type="match status" value="1"/>
</dbReference>
<dbReference type="InterPro" id="IPR003439">
    <property type="entry name" value="ABC_transporter-like_ATP-bd"/>
</dbReference>
<evidence type="ECO:0000259" key="6">
    <source>
        <dbReference type="PROSITE" id="PS50893"/>
    </source>
</evidence>
<gene>
    <name evidence="7" type="ORF">MNBD_NITROSPIRAE01-36</name>
</gene>
<keyword evidence="2" id="KW-0813">Transport</keyword>
<evidence type="ECO:0000313" key="7">
    <source>
        <dbReference type="EMBL" id="VAX30969.1"/>
    </source>
</evidence>
<evidence type="ECO:0000256" key="1">
    <source>
        <dbReference type="ARBA" id="ARBA00005417"/>
    </source>
</evidence>
<dbReference type="GO" id="GO:0022857">
    <property type="term" value="F:transmembrane transporter activity"/>
    <property type="evidence" value="ECO:0007669"/>
    <property type="project" value="InterPro"/>
</dbReference>